<dbReference type="InterPro" id="IPR036631">
    <property type="entry name" value="MGMT_N_sf"/>
</dbReference>
<keyword evidence="2 8" id="KW-0489">Methyltransferase</keyword>
<organism evidence="8 9">
    <name type="scientific">Bradyrhizobium shewense</name>
    <dbReference type="NCBI Taxonomy" id="1761772"/>
    <lineage>
        <taxon>Bacteria</taxon>
        <taxon>Pseudomonadati</taxon>
        <taxon>Pseudomonadota</taxon>
        <taxon>Alphaproteobacteria</taxon>
        <taxon>Hyphomicrobiales</taxon>
        <taxon>Nitrobacteraceae</taxon>
        <taxon>Bradyrhizobium</taxon>
    </lineage>
</organism>
<dbReference type="PROSITE" id="PS00374">
    <property type="entry name" value="MGMT"/>
    <property type="match status" value="1"/>
</dbReference>
<dbReference type="InterPro" id="IPR001497">
    <property type="entry name" value="MethylDNA_cys_MeTrfase_AS"/>
</dbReference>
<accession>A0A1C3XSQ8</accession>
<dbReference type="Proteomes" id="UP000199184">
    <property type="component" value="Unassembled WGS sequence"/>
</dbReference>
<evidence type="ECO:0000256" key="3">
    <source>
        <dbReference type="ARBA" id="ARBA00022679"/>
    </source>
</evidence>
<dbReference type="Gene3D" id="1.10.10.10">
    <property type="entry name" value="Winged helix-like DNA-binding domain superfamily/Winged helix DNA-binding domain"/>
    <property type="match status" value="1"/>
</dbReference>
<comment type="catalytic activity">
    <reaction evidence="1">
        <text>a 4-O-methyl-thymidine in DNA + L-cysteinyl-[protein] = a thymidine in DNA + S-methyl-L-cysteinyl-[protein]</text>
        <dbReference type="Rhea" id="RHEA:53428"/>
        <dbReference type="Rhea" id="RHEA-COMP:10131"/>
        <dbReference type="Rhea" id="RHEA-COMP:10132"/>
        <dbReference type="Rhea" id="RHEA-COMP:13555"/>
        <dbReference type="Rhea" id="RHEA-COMP:13556"/>
        <dbReference type="ChEBI" id="CHEBI:29950"/>
        <dbReference type="ChEBI" id="CHEBI:82612"/>
        <dbReference type="ChEBI" id="CHEBI:137386"/>
        <dbReference type="ChEBI" id="CHEBI:137387"/>
        <dbReference type="EC" id="2.1.1.63"/>
    </reaction>
</comment>
<protein>
    <submittedName>
        <fullName evidence="8">Methylated-DNA-[protein]-cysteine S-methyltransferase</fullName>
    </submittedName>
</protein>
<gene>
    <name evidence="8" type="ORF">GA0061098_103812</name>
</gene>
<dbReference type="Pfam" id="PF01035">
    <property type="entry name" value="DNA_binding_1"/>
    <property type="match status" value="1"/>
</dbReference>
<keyword evidence="4" id="KW-0227">DNA damage</keyword>
<keyword evidence="5" id="KW-0234">DNA repair</keyword>
<dbReference type="GO" id="GO:0003908">
    <property type="term" value="F:methylated-DNA-[protein]-cysteine S-methyltransferase activity"/>
    <property type="evidence" value="ECO:0007669"/>
    <property type="project" value="UniProtKB-EC"/>
</dbReference>
<dbReference type="SUPFAM" id="SSF46767">
    <property type="entry name" value="Methylated DNA-protein cysteine methyltransferase, C-terminal domain"/>
    <property type="match status" value="1"/>
</dbReference>
<dbReference type="InterPro" id="IPR036388">
    <property type="entry name" value="WH-like_DNA-bd_sf"/>
</dbReference>
<name>A0A1C3XSQ8_9BRAD</name>
<feature type="domain" description="Methylated-DNA-[protein]-cysteine S-methyltransferase DNA binding" evidence="7">
    <location>
        <begin position="88"/>
        <end position="170"/>
    </location>
</feature>
<reference evidence="9" key="1">
    <citation type="submission" date="2016-08" db="EMBL/GenBank/DDBJ databases">
        <authorList>
            <person name="Varghese N."/>
            <person name="Submissions Spin"/>
        </authorList>
    </citation>
    <scope>NUCLEOTIDE SEQUENCE [LARGE SCALE GENOMIC DNA]</scope>
    <source>
        <strain evidence="9">ERR11</strain>
    </source>
</reference>
<dbReference type="InterPro" id="IPR014048">
    <property type="entry name" value="MethylDNA_cys_MeTrfase_DNA-bd"/>
</dbReference>
<sequence>MTDQHFALFDTRIGLCAIAWGPRGINGTQLPMGGEQKIRTRISQRHGDAVEAEPTAEVQQAIDRIVKLLAGEPDDLTDIELDLDGVPEFNRGVYEIARAIPPGKTLTYGDIAKQLGGVQLSRDVGQALGHNPCPIVVPCHRVLAAGNKPGGFSANGGVVTKLKMLEIEGALVNHTPSLFD</sequence>
<dbReference type="SUPFAM" id="SSF53155">
    <property type="entry name" value="Methylated DNA-protein cysteine methyltransferase domain"/>
    <property type="match status" value="1"/>
</dbReference>
<evidence type="ECO:0000313" key="9">
    <source>
        <dbReference type="Proteomes" id="UP000199184"/>
    </source>
</evidence>
<evidence type="ECO:0000256" key="2">
    <source>
        <dbReference type="ARBA" id="ARBA00022603"/>
    </source>
</evidence>
<evidence type="ECO:0000256" key="1">
    <source>
        <dbReference type="ARBA" id="ARBA00001286"/>
    </source>
</evidence>
<keyword evidence="9" id="KW-1185">Reference proteome</keyword>
<dbReference type="GO" id="GO:0032259">
    <property type="term" value="P:methylation"/>
    <property type="evidence" value="ECO:0007669"/>
    <property type="project" value="UniProtKB-KW"/>
</dbReference>
<evidence type="ECO:0000256" key="4">
    <source>
        <dbReference type="ARBA" id="ARBA00022763"/>
    </source>
</evidence>
<dbReference type="NCBIfam" id="TIGR00589">
    <property type="entry name" value="ogt"/>
    <property type="match status" value="1"/>
</dbReference>
<evidence type="ECO:0000256" key="6">
    <source>
        <dbReference type="ARBA" id="ARBA00049348"/>
    </source>
</evidence>
<evidence type="ECO:0000259" key="7">
    <source>
        <dbReference type="Pfam" id="PF01035"/>
    </source>
</evidence>
<dbReference type="RefSeq" id="WP_091966717.1">
    <property type="nucleotide sequence ID" value="NZ_FMAI01000038.1"/>
</dbReference>
<keyword evidence="3 8" id="KW-0808">Transferase</keyword>
<dbReference type="AlphaFoldDB" id="A0A1C3XSQ8"/>
<comment type="catalytic activity">
    <reaction evidence="6">
        <text>a 6-O-methyl-2'-deoxyguanosine in DNA + L-cysteinyl-[protein] = S-methyl-L-cysteinyl-[protein] + a 2'-deoxyguanosine in DNA</text>
        <dbReference type="Rhea" id="RHEA:24000"/>
        <dbReference type="Rhea" id="RHEA-COMP:10131"/>
        <dbReference type="Rhea" id="RHEA-COMP:10132"/>
        <dbReference type="Rhea" id="RHEA-COMP:11367"/>
        <dbReference type="Rhea" id="RHEA-COMP:11368"/>
        <dbReference type="ChEBI" id="CHEBI:29950"/>
        <dbReference type="ChEBI" id="CHEBI:82612"/>
        <dbReference type="ChEBI" id="CHEBI:85445"/>
        <dbReference type="ChEBI" id="CHEBI:85448"/>
        <dbReference type="EC" id="2.1.1.63"/>
    </reaction>
</comment>
<dbReference type="CDD" id="cd06445">
    <property type="entry name" value="ATase"/>
    <property type="match status" value="1"/>
</dbReference>
<evidence type="ECO:0000256" key="5">
    <source>
        <dbReference type="ARBA" id="ARBA00023204"/>
    </source>
</evidence>
<evidence type="ECO:0000313" key="8">
    <source>
        <dbReference type="EMBL" id="SCB55282.1"/>
    </source>
</evidence>
<dbReference type="InterPro" id="IPR036217">
    <property type="entry name" value="MethylDNA_cys_MeTrfase_DNAb"/>
</dbReference>
<proteinExistence type="predicted"/>
<dbReference type="GO" id="GO:0006281">
    <property type="term" value="P:DNA repair"/>
    <property type="evidence" value="ECO:0007669"/>
    <property type="project" value="UniProtKB-KW"/>
</dbReference>
<dbReference type="EMBL" id="FMAI01000038">
    <property type="protein sequence ID" value="SCB55282.1"/>
    <property type="molecule type" value="Genomic_DNA"/>
</dbReference>
<dbReference type="PANTHER" id="PTHR10815:SF5">
    <property type="entry name" value="METHYLATED-DNA--PROTEIN-CYSTEINE METHYLTRANSFERASE"/>
    <property type="match status" value="1"/>
</dbReference>
<dbReference type="PANTHER" id="PTHR10815">
    <property type="entry name" value="METHYLATED-DNA--PROTEIN-CYSTEINE METHYLTRANSFERASE"/>
    <property type="match status" value="1"/>
</dbReference>